<name>A0AAV6XZT2_9LAMI</name>
<keyword evidence="3" id="KW-1185">Reference proteome</keyword>
<protein>
    <recommendedName>
        <fullName evidence="4">Retrotransposon gag domain-containing protein</fullName>
    </recommendedName>
</protein>
<reference evidence="2" key="1">
    <citation type="submission" date="2019-10" db="EMBL/GenBank/DDBJ databases">
        <authorList>
            <person name="Zhang R."/>
            <person name="Pan Y."/>
            <person name="Wang J."/>
            <person name="Ma R."/>
            <person name="Yu S."/>
        </authorList>
    </citation>
    <scope>NUCLEOTIDE SEQUENCE</scope>
    <source>
        <strain evidence="2">LA-IB0</strain>
        <tissue evidence="2">Leaf</tissue>
    </source>
</reference>
<comment type="caution">
    <text evidence="2">The sequence shown here is derived from an EMBL/GenBank/DDBJ whole genome shotgun (WGS) entry which is preliminary data.</text>
</comment>
<dbReference type="EMBL" id="WHWC01000003">
    <property type="protein sequence ID" value="KAG8386990.1"/>
    <property type="molecule type" value="Genomic_DNA"/>
</dbReference>
<evidence type="ECO:0000256" key="1">
    <source>
        <dbReference type="SAM" id="Coils"/>
    </source>
</evidence>
<gene>
    <name evidence="2" type="ORF">BUALT_Bualt03G0206000</name>
</gene>
<feature type="coiled-coil region" evidence="1">
    <location>
        <begin position="8"/>
        <end position="35"/>
    </location>
</feature>
<sequence>MVETTRSNAALRKDVDALKDSMDELKSMMATMIEKQNAAANRAHSGDNGVDSNGVRGGSYGTGGGTKFLLRCEQFFEVDETPPQAKVKLASVHLEGKALQWHQMYIKRRLTREIPNWEEYIRALNDR</sequence>
<evidence type="ECO:0008006" key="4">
    <source>
        <dbReference type="Google" id="ProtNLM"/>
    </source>
</evidence>
<organism evidence="2 3">
    <name type="scientific">Buddleja alternifolia</name>
    <dbReference type="NCBI Taxonomy" id="168488"/>
    <lineage>
        <taxon>Eukaryota</taxon>
        <taxon>Viridiplantae</taxon>
        <taxon>Streptophyta</taxon>
        <taxon>Embryophyta</taxon>
        <taxon>Tracheophyta</taxon>
        <taxon>Spermatophyta</taxon>
        <taxon>Magnoliopsida</taxon>
        <taxon>eudicotyledons</taxon>
        <taxon>Gunneridae</taxon>
        <taxon>Pentapetalae</taxon>
        <taxon>asterids</taxon>
        <taxon>lamiids</taxon>
        <taxon>Lamiales</taxon>
        <taxon>Scrophulariaceae</taxon>
        <taxon>Buddlejeae</taxon>
        <taxon>Buddleja</taxon>
    </lineage>
</organism>
<keyword evidence="1" id="KW-0175">Coiled coil</keyword>
<proteinExistence type="predicted"/>
<dbReference type="Proteomes" id="UP000826271">
    <property type="component" value="Unassembled WGS sequence"/>
</dbReference>
<evidence type="ECO:0000313" key="2">
    <source>
        <dbReference type="EMBL" id="KAG8386990.1"/>
    </source>
</evidence>
<dbReference type="AlphaFoldDB" id="A0AAV6XZT2"/>
<evidence type="ECO:0000313" key="3">
    <source>
        <dbReference type="Proteomes" id="UP000826271"/>
    </source>
</evidence>
<accession>A0AAV6XZT2</accession>